<gene>
    <name evidence="1" type="ORF">PQU92_02945</name>
</gene>
<sequence>MQRRAFLSGMASAGICGVPELAKAAESDGPLRLSSALLYQPSQEFEARLSSPQHLSNYMKAVIKAASDAIGQQPKGPGFSGQIVVLFKPVRKARYWVMSKSPERLKPYEEAMIQALHKVDVPPVFGGPLAFALLYDVWEGGAGYTNDGMVIPEQWVKALPPTGGYIDDALFGKLWPDGQ</sequence>
<organism evidence="1 2">
    <name type="scientific">Asticcacaulis aquaticus</name>
    <dbReference type="NCBI Taxonomy" id="2984212"/>
    <lineage>
        <taxon>Bacteria</taxon>
        <taxon>Pseudomonadati</taxon>
        <taxon>Pseudomonadota</taxon>
        <taxon>Alphaproteobacteria</taxon>
        <taxon>Caulobacterales</taxon>
        <taxon>Caulobacteraceae</taxon>
        <taxon>Asticcacaulis</taxon>
    </lineage>
</organism>
<evidence type="ECO:0000313" key="2">
    <source>
        <dbReference type="Proteomes" id="UP001214854"/>
    </source>
</evidence>
<protein>
    <recommendedName>
        <fullName evidence="3">Tat pathway signal protein</fullName>
    </recommendedName>
</protein>
<name>A0ABT5HQ95_9CAUL</name>
<keyword evidence="2" id="KW-1185">Reference proteome</keyword>
<evidence type="ECO:0000313" key="1">
    <source>
        <dbReference type="EMBL" id="MDC7682216.1"/>
    </source>
</evidence>
<reference evidence="1 2" key="1">
    <citation type="submission" date="2023-01" db="EMBL/GenBank/DDBJ databases">
        <title>Novel species of the genus Asticcacaulis isolated from rivers.</title>
        <authorList>
            <person name="Lu H."/>
        </authorList>
    </citation>
    <scope>NUCLEOTIDE SEQUENCE [LARGE SCALE GENOMIC DNA]</scope>
    <source>
        <strain evidence="1 2">BYS171W</strain>
    </source>
</reference>
<evidence type="ECO:0008006" key="3">
    <source>
        <dbReference type="Google" id="ProtNLM"/>
    </source>
</evidence>
<comment type="caution">
    <text evidence="1">The sequence shown here is derived from an EMBL/GenBank/DDBJ whole genome shotgun (WGS) entry which is preliminary data.</text>
</comment>
<accession>A0ABT5HQ95</accession>
<proteinExistence type="predicted"/>
<dbReference type="RefSeq" id="WP_272746718.1">
    <property type="nucleotide sequence ID" value="NZ_JAQQKX010000001.1"/>
</dbReference>
<dbReference type="Proteomes" id="UP001214854">
    <property type="component" value="Unassembled WGS sequence"/>
</dbReference>
<dbReference type="EMBL" id="JAQQKX010000001">
    <property type="protein sequence ID" value="MDC7682216.1"/>
    <property type="molecule type" value="Genomic_DNA"/>
</dbReference>